<accession>A0A1M6EBS8</accession>
<reference evidence="2" key="1">
    <citation type="submission" date="2016-11" db="EMBL/GenBank/DDBJ databases">
        <authorList>
            <person name="Varghese N."/>
            <person name="Submissions S."/>
        </authorList>
    </citation>
    <scope>NUCLEOTIDE SEQUENCE [LARGE SCALE GENOMIC DNA]</scope>
    <source>
        <strain evidence="2">DSM 22623</strain>
    </source>
</reference>
<dbReference type="SUPFAM" id="SSF49464">
    <property type="entry name" value="Carboxypeptidase regulatory domain-like"/>
    <property type="match status" value="1"/>
</dbReference>
<dbReference type="Pfam" id="PF13715">
    <property type="entry name" value="CarbopepD_reg_2"/>
    <property type="match status" value="1"/>
</dbReference>
<proteinExistence type="predicted"/>
<dbReference type="Proteomes" id="UP000184432">
    <property type="component" value="Unassembled WGS sequence"/>
</dbReference>
<evidence type="ECO:0000313" key="1">
    <source>
        <dbReference type="EMBL" id="SHI82967.1"/>
    </source>
</evidence>
<organism evidence="1 2">
    <name type="scientific">Aquimarina spongiae</name>
    <dbReference type="NCBI Taxonomy" id="570521"/>
    <lineage>
        <taxon>Bacteria</taxon>
        <taxon>Pseudomonadati</taxon>
        <taxon>Bacteroidota</taxon>
        <taxon>Flavobacteriia</taxon>
        <taxon>Flavobacteriales</taxon>
        <taxon>Flavobacteriaceae</taxon>
        <taxon>Aquimarina</taxon>
    </lineage>
</organism>
<dbReference type="Pfam" id="PF18939">
    <property type="entry name" value="DUF5686"/>
    <property type="match status" value="1"/>
</dbReference>
<dbReference type="OrthoDB" id="983143at2"/>
<name>A0A1M6EBS8_9FLAO</name>
<protein>
    <submittedName>
        <fullName evidence="1">CarboxypepD_reg-like domain-containing protein</fullName>
    </submittedName>
</protein>
<keyword evidence="2" id="KW-1185">Reference proteome</keyword>
<dbReference type="STRING" id="570521.SAMN04488508_103333"/>
<dbReference type="Gene3D" id="2.60.40.1120">
    <property type="entry name" value="Carboxypeptidase-like, regulatory domain"/>
    <property type="match status" value="1"/>
</dbReference>
<gene>
    <name evidence="1" type="ORF">SAMN04488508_103333</name>
</gene>
<sequence length="830" mass="95156">METLFCIFVFLNLVLIMRSKLFCFLFFTHFVVISQVSIRGIVIDEVSKQPLPFATVKTERASYALTSVNGEFVIRCKTTPVKLTVSYLGYQSKTIQVTAEGKENVRISLVAAEEDLGTVNVKDQENVASKIIKEAIQRKKQNDPKKSLQNYSYKSYNKFKITEDNQALLKTQDTARSDIERIFNEAHSFLSEKVSDHHFRKGLEEKETVLATRMTGFEEPVYNVLGIKVQSNSLYNEDYTIFNNKFIGPLSNRALRNYYYKVLDTTQDEHPAFVILFQPRKSKNYASLEGVLYLDVKTLAVQKAIIELRGELNVMARHDFDYFKEQESWFPTSKEITIRPGNGRQKVTLFGGRISVGRLGIDKKSFTGNNDFLVSKTDIFDIKLNTSDNDVTSNLPAIKIDPEANHRSEEFWNQYRTSAITDKDLNSFPVVDSIVKAQNIKRRINVIQSFNVGYYPVGFFDFDLTYPIKYNNFEGLRLGVGGLTNNKLSDRFRLEGYLVYGFRDSKSKFGVGGGVLVNKKTTSWLNINYTDDIREVGSFMYLTDRRVYSLFEPRLVNIDFYYKHRTWSTSLQHQISPKLLSETQLSVSNINQTGGYQFINDGTAFSGYKTAEATLALRWSPFSRFLKTPTGLKEIQDGYPKITAQYTQGFKGIFDSNFRYSKIGIKAEYIINRINQSSTSILLEGDLATGDVPLTHLYHAYPNAPTKETVLQRFSVAGRRTFETMFFGEFFSDRLATLQIKHRIEPVKITSWFKPEVVFITRYALGDVSNIQNHQGVEFTSLKDLYQESGFEINKLFAGFGLSFAYRYGAYHLPDVADNISFKFTFYLKL</sequence>
<dbReference type="EMBL" id="FQYP01000003">
    <property type="protein sequence ID" value="SHI82967.1"/>
    <property type="molecule type" value="Genomic_DNA"/>
</dbReference>
<dbReference type="InterPro" id="IPR008969">
    <property type="entry name" value="CarboxyPept-like_regulatory"/>
</dbReference>
<dbReference type="InterPro" id="IPR043741">
    <property type="entry name" value="DUF5686"/>
</dbReference>
<evidence type="ECO:0000313" key="2">
    <source>
        <dbReference type="Proteomes" id="UP000184432"/>
    </source>
</evidence>
<dbReference type="AlphaFoldDB" id="A0A1M6EBS8"/>